<evidence type="ECO:0000313" key="2">
    <source>
        <dbReference type="EMBL" id="HIW86227.1"/>
    </source>
</evidence>
<dbReference type="Proteomes" id="UP000824205">
    <property type="component" value="Unassembled WGS sequence"/>
</dbReference>
<reference evidence="2" key="2">
    <citation type="submission" date="2021-04" db="EMBL/GenBank/DDBJ databases">
        <authorList>
            <person name="Gilroy R."/>
        </authorList>
    </citation>
    <scope>NUCLEOTIDE SEQUENCE</scope>
    <source>
        <strain evidence="2">421</strain>
    </source>
</reference>
<dbReference type="InterPro" id="IPR010787">
    <property type="entry name" value="DUF1385"/>
</dbReference>
<gene>
    <name evidence="2" type="ORF">IAA48_06985</name>
</gene>
<feature type="transmembrane region" description="Helical" evidence="1">
    <location>
        <begin position="109"/>
        <end position="131"/>
    </location>
</feature>
<evidence type="ECO:0000256" key="1">
    <source>
        <dbReference type="SAM" id="Phobius"/>
    </source>
</evidence>
<proteinExistence type="predicted"/>
<feature type="transmembrane region" description="Helical" evidence="1">
    <location>
        <begin position="215"/>
        <end position="234"/>
    </location>
</feature>
<accession>A0A9D1RGK0</accession>
<organism evidence="2 3">
    <name type="scientific">Candidatus Eubacterium faecipullorum</name>
    <dbReference type="NCBI Taxonomy" id="2838571"/>
    <lineage>
        <taxon>Bacteria</taxon>
        <taxon>Bacillati</taxon>
        <taxon>Bacillota</taxon>
        <taxon>Clostridia</taxon>
        <taxon>Eubacteriales</taxon>
        <taxon>Eubacteriaceae</taxon>
        <taxon>Eubacterium</taxon>
    </lineage>
</organism>
<comment type="caution">
    <text evidence="2">The sequence shown here is derived from an EMBL/GenBank/DDBJ whole genome shotgun (WGS) entry which is preliminary data.</text>
</comment>
<reference evidence="2" key="1">
    <citation type="journal article" date="2021" name="PeerJ">
        <title>Extensive microbial diversity within the chicken gut microbiome revealed by metagenomics and culture.</title>
        <authorList>
            <person name="Gilroy R."/>
            <person name="Ravi A."/>
            <person name="Getino M."/>
            <person name="Pursley I."/>
            <person name="Horton D.L."/>
            <person name="Alikhan N.F."/>
            <person name="Baker D."/>
            <person name="Gharbi K."/>
            <person name="Hall N."/>
            <person name="Watson M."/>
            <person name="Adriaenssens E.M."/>
            <person name="Foster-Nyarko E."/>
            <person name="Jarju S."/>
            <person name="Secka A."/>
            <person name="Antonio M."/>
            <person name="Oren A."/>
            <person name="Chaudhuri R.R."/>
            <person name="La Ragione R."/>
            <person name="Hildebrand F."/>
            <person name="Pallen M.J."/>
        </authorList>
    </citation>
    <scope>NUCLEOTIDE SEQUENCE</scope>
    <source>
        <strain evidence="2">421</strain>
    </source>
</reference>
<keyword evidence="1" id="KW-0812">Transmembrane</keyword>
<dbReference type="Pfam" id="PF07136">
    <property type="entry name" value="DUF1385"/>
    <property type="match status" value="1"/>
</dbReference>
<protein>
    <submittedName>
        <fullName evidence="2">DUF1385 domain-containing protein</fullName>
    </submittedName>
</protein>
<sequence>MSKKTHKTSVGGQALIEGVMMQGPRGMATAVRKPDGEILTEYHTIKLLRNKNKFFNIPIIRGIVGFVESMVMGYKTLMYSAEVSGMEDFEEQDMSKFERWLNDKFGEKLVSFVATIGSILGVVLAFLLFFYLPVLVFNKANEWSGGAITDYQGLIEGIMKILIFVIYIAAVSRMKDIKRLFMYHGAEHKSIACYEAGLDLTVENAKKCTRFHPRCGTSFIFVVLIFSIIVYTIVAKIFPEIAAVRVLWLVLKLAFLPIIMGVCYEFIRYAGRHDNLFVKIVSAPGLWMQRLTTKEPTDDILEVGIAAIKAVITDNPEDDEIK</sequence>
<feature type="transmembrane region" description="Helical" evidence="1">
    <location>
        <begin position="246"/>
        <end position="267"/>
    </location>
</feature>
<dbReference type="EMBL" id="DXGE01000031">
    <property type="protein sequence ID" value="HIW86227.1"/>
    <property type="molecule type" value="Genomic_DNA"/>
</dbReference>
<dbReference type="AlphaFoldDB" id="A0A9D1RGK0"/>
<keyword evidence="1" id="KW-1133">Transmembrane helix</keyword>
<dbReference type="PANTHER" id="PTHR42867">
    <property type="entry name" value="MEMBRANE PROTEIN-RELATED"/>
    <property type="match status" value="1"/>
</dbReference>
<feature type="transmembrane region" description="Helical" evidence="1">
    <location>
        <begin position="151"/>
        <end position="172"/>
    </location>
</feature>
<evidence type="ECO:0000313" key="3">
    <source>
        <dbReference type="Proteomes" id="UP000824205"/>
    </source>
</evidence>
<dbReference type="PANTHER" id="PTHR42867:SF1">
    <property type="entry name" value="MEMBRANE PROTEIN-RELATED"/>
    <property type="match status" value="1"/>
</dbReference>
<name>A0A9D1RGK0_9FIRM</name>
<keyword evidence="1" id="KW-0472">Membrane</keyword>